<dbReference type="GO" id="GO:0009307">
    <property type="term" value="P:DNA restriction-modification system"/>
    <property type="evidence" value="ECO:0007669"/>
    <property type="project" value="UniProtKB-KW"/>
</dbReference>
<reference evidence="4 5" key="1">
    <citation type="submission" date="2016-10" db="EMBL/GenBank/DDBJ databases">
        <authorList>
            <person name="de Groot N.N."/>
        </authorList>
    </citation>
    <scope>NUCLEOTIDE SEQUENCE [LARGE SCALE GENOMIC DNA]</scope>
    <source>
        <strain evidence="4 5">ATCC 51969</strain>
    </source>
</reference>
<evidence type="ECO:0000313" key="4">
    <source>
        <dbReference type="EMBL" id="SFF06976.1"/>
    </source>
</evidence>
<comment type="similarity">
    <text evidence="1">Belongs to the N(4)/N(6)-methyltransferase family.</text>
</comment>
<name>A0A1I2FR72_9SPHI</name>
<keyword evidence="4" id="KW-0489">Methyltransferase</keyword>
<dbReference type="RefSeq" id="WP_139218433.1">
    <property type="nucleotide sequence ID" value="NZ_FONS01000004.1"/>
</dbReference>
<dbReference type="PROSITE" id="PS00092">
    <property type="entry name" value="N6_MTASE"/>
    <property type="match status" value="1"/>
</dbReference>
<dbReference type="Pfam" id="PF02384">
    <property type="entry name" value="N6_Mtase"/>
    <property type="match status" value="1"/>
</dbReference>
<evidence type="ECO:0000259" key="3">
    <source>
        <dbReference type="Pfam" id="PF02384"/>
    </source>
</evidence>
<gene>
    <name evidence="4" type="ORF">SAMN03003324_02338</name>
</gene>
<dbReference type="GO" id="GO:0032259">
    <property type="term" value="P:methylation"/>
    <property type="evidence" value="ECO:0007669"/>
    <property type="project" value="UniProtKB-KW"/>
</dbReference>
<dbReference type="InterPro" id="IPR002052">
    <property type="entry name" value="DNA_methylase_N6_adenine_CS"/>
</dbReference>
<dbReference type="STRING" id="34086.SAMN04488084_101670"/>
<evidence type="ECO:0000256" key="1">
    <source>
        <dbReference type="ARBA" id="ARBA00006594"/>
    </source>
</evidence>
<dbReference type="EMBL" id="FONS01000004">
    <property type="protein sequence ID" value="SFF06976.1"/>
    <property type="molecule type" value="Genomic_DNA"/>
</dbReference>
<evidence type="ECO:0000256" key="2">
    <source>
        <dbReference type="ARBA" id="ARBA00022747"/>
    </source>
</evidence>
<evidence type="ECO:0000313" key="5">
    <source>
        <dbReference type="Proteomes" id="UP000183129"/>
    </source>
</evidence>
<keyword evidence="2" id="KW-0680">Restriction system</keyword>
<sequence length="139" mass="16486">MRLISRLSFGMRKMLKLPQLFIPPLISKRKNPHRNVRVFLIPLGFEVIIKIRIYPLLIPNGDTLEDCWPYFDENDAVVSNPPYSQPWGFTDKEADPRYARFYIIISKEDFYFFSQNQKEKLKKPNGFGACFESDYFHSQ</sequence>
<accession>A0A1I2FR72</accession>
<dbReference type="GO" id="GO:0008170">
    <property type="term" value="F:N-methyltransferase activity"/>
    <property type="evidence" value="ECO:0007669"/>
    <property type="project" value="InterPro"/>
</dbReference>
<dbReference type="Proteomes" id="UP000183129">
    <property type="component" value="Unassembled WGS sequence"/>
</dbReference>
<dbReference type="GO" id="GO:0003677">
    <property type="term" value="F:DNA binding"/>
    <property type="evidence" value="ECO:0007669"/>
    <property type="project" value="InterPro"/>
</dbReference>
<feature type="domain" description="DNA methylase adenine-specific" evidence="3">
    <location>
        <begin position="58"/>
        <end position="120"/>
    </location>
</feature>
<dbReference type="SUPFAM" id="SSF53335">
    <property type="entry name" value="S-adenosyl-L-methionine-dependent methyltransferases"/>
    <property type="match status" value="1"/>
</dbReference>
<dbReference type="InterPro" id="IPR029063">
    <property type="entry name" value="SAM-dependent_MTases_sf"/>
</dbReference>
<dbReference type="Gene3D" id="3.40.50.150">
    <property type="entry name" value="Vaccinia Virus protein VP39"/>
    <property type="match status" value="1"/>
</dbReference>
<keyword evidence="4" id="KW-0808">Transferase</keyword>
<organism evidence="4 5">
    <name type="scientific">Pedobacter antarcticus</name>
    <dbReference type="NCBI Taxonomy" id="34086"/>
    <lineage>
        <taxon>Bacteria</taxon>
        <taxon>Pseudomonadati</taxon>
        <taxon>Bacteroidota</taxon>
        <taxon>Sphingobacteriia</taxon>
        <taxon>Sphingobacteriales</taxon>
        <taxon>Sphingobacteriaceae</taxon>
        <taxon>Pedobacter</taxon>
    </lineage>
</organism>
<dbReference type="InterPro" id="IPR003356">
    <property type="entry name" value="DNA_methylase_A-5"/>
</dbReference>
<proteinExistence type="inferred from homology"/>
<protein>
    <submittedName>
        <fullName evidence="4">N-6 DNA Methylase</fullName>
    </submittedName>
</protein>
<dbReference type="AlphaFoldDB" id="A0A1I2FR72"/>